<proteinExistence type="predicted"/>
<dbReference type="Pfam" id="PF10765">
    <property type="entry name" value="Phage_P22_NinX"/>
    <property type="match status" value="1"/>
</dbReference>
<organism evidence="1 2">
    <name type="scientific">Pseudomonas putida</name>
    <name type="common">Arthrobacter siderocapsulatus</name>
    <dbReference type="NCBI Taxonomy" id="303"/>
    <lineage>
        <taxon>Bacteria</taxon>
        <taxon>Pseudomonadati</taxon>
        <taxon>Pseudomonadota</taxon>
        <taxon>Gammaproteobacteria</taxon>
        <taxon>Pseudomonadales</taxon>
        <taxon>Pseudomonadaceae</taxon>
        <taxon>Pseudomonas</taxon>
    </lineage>
</organism>
<sequence length="126" mass="13263">MTDLIEVRVSNLIGAALDWTVAIATDATEVSIGEHGVICIYDTPEGGCWTNLYQPSKDWSQGGLLIDEHSGTAQHIPGLPADVCYAGGPAGAGVWSYGPTALVAFCRGLINHKLGDTVQVPKELMP</sequence>
<evidence type="ECO:0000313" key="1">
    <source>
        <dbReference type="EMBL" id="MCO1622200.1"/>
    </source>
</evidence>
<dbReference type="Proteomes" id="UP001202943">
    <property type="component" value="Unassembled WGS sequence"/>
</dbReference>
<gene>
    <name evidence="1" type="ORF">M8C81_16490</name>
</gene>
<reference evidence="1" key="1">
    <citation type="submission" date="2022-05" db="EMBL/GenBank/DDBJ databases">
        <authorList>
            <person name="Yi M."/>
        </authorList>
    </citation>
    <scope>NUCLEOTIDE SEQUENCE</scope>
    <source>
        <strain evidence="1">DS2</strain>
    </source>
</reference>
<evidence type="ECO:0000313" key="2">
    <source>
        <dbReference type="Proteomes" id="UP001202943"/>
    </source>
</evidence>
<protein>
    <submittedName>
        <fullName evidence="1">DUF2591 domain-containing protein</fullName>
    </submittedName>
</protein>
<name>A0AAW5HJI5_PSEPU</name>
<comment type="caution">
    <text evidence="1">The sequence shown here is derived from an EMBL/GenBank/DDBJ whole genome shotgun (WGS) entry which is preliminary data.</text>
</comment>
<dbReference type="RefSeq" id="WP_252460217.1">
    <property type="nucleotide sequence ID" value="NZ_JAMHFX010000188.1"/>
</dbReference>
<accession>A0AAW5HJI5</accession>
<dbReference type="EMBL" id="JAMHFX010000188">
    <property type="protein sequence ID" value="MCO1622200.1"/>
    <property type="molecule type" value="Genomic_DNA"/>
</dbReference>
<reference evidence="1" key="2">
    <citation type="submission" date="2023-08" db="EMBL/GenBank/DDBJ databases">
        <title>Isolation, Identification, Denitrification Characteristics of A Highly Efficient Aerobic Denitrifying Bacterial Strain DS2.</title>
        <authorList>
            <person name="Wang H."/>
        </authorList>
    </citation>
    <scope>NUCLEOTIDE SEQUENCE</scope>
    <source>
        <strain evidence="1">DS2</strain>
    </source>
</reference>
<dbReference type="AlphaFoldDB" id="A0AAW5HJI5"/>
<dbReference type="InterPro" id="IPR019701">
    <property type="entry name" value="Phage_P22_NinX"/>
</dbReference>